<reference evidence="3 4" key="1">
    <citation type="submission" date="2017-04" db="EMBL/GenBank/DDBJ databases">
        <authorList>
            <person name="Afonso C.L."/>
            <person name="Miller P.J."/>
            <person name="Scott M.A."/>
            <person name="Spackman E."/>
            <person name="Goraichik I."/>
            <person name="Dimitrov K.M."/>
            <person name="Suarez D.L."/>
            <person name="Swayne D.E."/>
        </authorList>
    </citation>
    <scope>NUCLEOTIDE SEQUENCE [LARGE SCALE GENOMIC DNA]</scope>
    <source>
        <strain evidence="3 4">CGMCC 1.10972</strain>
    </source>
</reference>
<evidence type="ECO:0000256" key="1">
    <source>
        <dbReference type="SAM" id="Coils"/>
    </source>
</evidence>
<protein>
    <submittedName>
        <fullName evidence="3">Uncharacterized protein</fullName>
    </submittedName>
</protein>
<dbReference type="Proteomes" id="UP000192656">
    <property type="component" value="Unassembled WGS sequence"/>
</dbReference>
<dbReference type="AlphaFoldDB" id="A0A1W2A8F9"/>
<keyword evidence="1" id="KW-0175">Coiled coil</keyword>
<evidence type="ECO:0000256" key="2">
    <source>
        <dbReference type="SAM" id="Phobius"/>
    </source>
</evidence>
<dbReference type="STRING" id="937218.SAMN06297251_10428"/>
<dbReference type="RefSeq" id="WP_084409173.1">
    <property type="nucleotide sequence ID" value="NZ_FWXR01000004.1"/>
</dbReference>
<evidence type="ECO:0000313" key="3">
    <source>
        <dbReference type="EMBL" id="SMC56934.1"/>
    </source>
</evidence>
<keyword evidence="2" id="KW-0812">Transmembrane</keyword>
<gene>
    <name evidence="3" type="ORF">SAMN06297251_10428</name>
</gene>
<feature type="transmembrane region" description="Helical" evidence="2">
    <location>
        <begin position="6"/>
        <end position="27"/>
    </location>
</feature>
<sequence>MSILNAEFLTAAGGAITVGGGAARWVWVQFSERMKRLEERLEAERARSEAMLRGQIDELRSEIRQQDGEITWLRRVNEAYMRHSLRLEAMVVGAGLSVPEVELPERPQTP</sequence>
<accession>A0A1W2A8F9</accession>
<keyword evidence="2" id="KW-1133">Transmembrane helix</keyword>
<keyword evidence="2" id="KW-0472">Membrane</keyword>
<organism evidence="3 4">
    <name type="scientific">Fulvimarina manganoxydans</name>
    <dbReference type="NCBI Taxonomy" id="937218"/>
    <lineage>
        <taxon>Bacteria</taxon>
        <taxon>Pseudomonadati</taxon>
        <taxon>Pseudomonadota</taxon>
        <taxon>Alphaproteobacteria</taxon>
        <taxon>Hyphomicrobiales</taxon>
        <taxon>Aurantimonadaceae</taxon>
        <taxon>Fulvimarina</taxon>
    </lineage>
</organism>
<feature type="coiled-coil region" evidence="1">
    <location>
        <begin position="27"/>
        <end position="54"/>
    </location>
</feature>
<evidence type="ECO:0000313" key="4">
    <source>
        <dbReference type="Proteomes" id="UP000192656"/>
    </source>
</evidence>
<keyword evidence="4" id="KW-1185">Reference proteome</keyword>
<name>A0A1W2A8F9_9HYPH</name>
<dbReference type="EMBL" id="FWXR01000004">
    <property type="protein sequence ID" value="SMC56934.1"/>
    <property type="molecule type" value="Genomic_DNA"/>
</dbReference>
<proteinExistence type="predicted"/>